<proteinExistence type="predicted"/>
<organism evidence="5 6">
    <name type="scientific">Apophysomyces ossiformis</name>
    <dbReference type="NCBI Taxonomy" id="679940"/>
    <lineage>
        <taxon>Eukaryota</taxon>
        <taxon>Fungi</taxon>
        <taxon>Fungi incertae sedis</taxon>
        <taxon>Mucoromycota</taxon>
        <taxon>Mucoromycotina</taxon>
        <taxon>Mucoromycetes</taxon>
        <taxon>Mucorales</taxon>
        <taxon>Mucorineae</taxon>
        <taxon>Mucoraceae</taxon>
        <taxon>Apophysomyces</taxon>
    </lineage>
</organism>
<comment type="caution">
    <text evidence="5">The sequence shown here is derived from an EMBL/GenBank/DDBJ whole genome shotgun (WGS) entry which is preliminary data.</text>
</comment>
<dbReference type="PANTHER" id="PTHR46093">
    <property type="entry name" value="ACYL-COA-BINDING DOMAIN-CONTAINING PROTEIN 5"/>
    <property type="match status" value="1"/>
</dbReference>
<dbReference type="Proteomes" id="UP000605846">
    <property type="component" value="Unassembled WGS sequence"/>
</dbReference>
<protein>
    <submittedName>
        <fullName evidence="5">Acyl-CoA-binding domain-containing protein 4</fullName>
    </submittedName>
</protein>
<dbReference type="Pfam" id="PF24681">
    <property type="entry name" value="Kelch_KLHDC2_KLHL20_DRC7"/>
    <property type="match status" value="1"/>
</dbReference>
<evidence type="ECO:0000313" key="6">
    <source>
        <dbReference type="Proteomes" id="UP000605846"/>
    </source>
</evidence>
<evidence type="ECO:0000256" key="1">
    <source>
        <dbReference type="ARBA" id="ARBA00022441"/>
    </source>
</evidence>
<dbReference type="AlphaFoldDB" id="A0A8H7BGT9"/>
<dbReference type="OrthoDB" id="2363417at2759"/>
<dbReference type="Gene3D" id="2.120.10.80">
    <property type="entry name" value="Kelch-type beta propeller"/>
    <property type="match status" value="2"/>
</dbReference>
<reference evidence="5" key="1">
    <citation type="submission" date="2020-01" db="EMBL/GenBank/DDBJ databases">
        <title>Genome Sequencing of Three Apophysomyces-Like Fungal Strains Confirms a Novel Fungal Genus in the Mucoromycota with divergent Burkholderia-like Endosymbiotic Bacteria.</title>
        <authorList>
            <person name="Stajich J.E."/>
            <person name="Macias A.M."/>
            <person name="Carter-House D."/>
            <person name="Lovett B."/>
            <person name="Kasson L.R."/>
            <person name="Berry K."/>
            <person name="Grigoriev I."/>
            <person name="Chang Y."/>
            <person name="Spatafora J."/>
            <person name="Kasson M.T."/>
        </authorList>
    </citation>
    <scope>NUCLEOTIDE SEQUENCE</scope>
    <source>
        <strain evidence="5">NRRL A-21654</strain>
    </source>
</reference>
<dbReference type="SUPFAM" id="SSF117281">
    <property type="entry name" value="Kelch motif"/>
    <property type="match status" value="1"/>
</dbReference>
<dbReference type="EMBL" id="JABAYA010000372">
    <property type="protein sequence ID" value="KAF7720765.1"/>
    <property type="molecule type" value="Genomic_DNA"/>
</dbReference>
<feature type="region of interest" description="Disordered" evidence="3">
    <location>
        <begin position="348"/>
        <end position="367"/>
    </location>
</feature>
<keyword evidence="4" id="KW-1133">Transmembrane helix</keyword>
<evidence type="ECO:0000256" key="4">
    <source>
        <dbReference type="SAM" id="Phobius"/>
    </source>
</evidence>
<evidence type="ECO:0000256" key="2">
    <source>
        <dbReference type="ARBA" id="ARBA00022737"/>
    </source>
</evidence>
<dbReference type="InterPro" id="IPR015915">
    <property type="entry name" value="Kelch-typ_b-propeller"/>
</dbReference>
<accession>A0A8H7BGT9</accession>
<evidence type="ECO:0000256" key="3">
    <source>
        <dbReference type="SAM" id="MobiDB-lite"/>
    </source>
</evidence>
<keyword evidence="1" id="KW-0880">Kelch repeat</keyword>
<feature type="compositionally biased region" description="Polar residues" evidence="3">
    <location>
        <begin position="353"/>
        <end position="367"/>
    </location>
</feature>
<dbReference type="PANTHER" id="PTHR46093:SF18">
    <property type="entry name" value="FIBRONECTIN TYPE-III DOMAIN-CONTAINING PROTEIN"/>
    <property type="match status" value="1"/>
</dbReference>
<evidence type="ECO:0000313" key="5">
    <source>
        <dbReference type="EMBL" id="KAF7720765.1"/>
    </source>
</evidence>
<keyword evidence="4" id="KW-0812">Transmembrane</keyword>
<name>A0A8H7BGT9_9FUNG</name>
<sequence>MVPLRQFNGYLLYMGLGPNNTGYLRNEITTYNADTDTWTNIPTNLYQIIDPMATMDDQERIWIWSGMSNSWVGNPQPASIRQWIWYMNTTLQPGDDVVNARQVPQDILRMQGTATASRDQKRIYYIGGVNASPNPNKGPNGTDPYVVHPALMGEILMFDTTTTSWSINNAYGDIPSGRVYHTAVHLPAADAILLYGGAQYVQSTQALGNPTTTVDDYCYMLNLTNMTWTKITNLGPLKGAGPRFGHSAVVHGNRSMFVFFGTDNNGNEHGDFHVMDLQTLQWVPKYSAKDQYLYVPANASTTPLPGGTSAGGLSRGAIAGIVVGAVVGVAAIVVAAFLWIRRKRNQSDAAKHSGSSSEQAGANVTKEQYYNMDETTTIYKESGGNNKESSHIDDSEQSRIIDEDTSFIPPPAFTSNEHQKSTTSPYIATPTTLAANTSVEDYDLGPDKPDAYVPRYTLAPVKPDGI</sequence>
<feature type="transmembrane region" description="Helical" evidence="4">
    <location>
        <begin position="317"/>
        <end position="340"/>
    </location>
</feature>
<keyword evidence="2" id="KW-0677">Repeat</keyword>
<keyword evidence="4" id="KW-0472">Membrane</keyword>
<keyword evidence="6" id="KW-1185">Reference proteome</keyword>
<gene>
    <name evidence="5" type="primary">ACBP4</name>
    <name evidence="5" type="ORF">EC973_006145</name>
</gene>